<organism evidence="1 2">
    <name type="scientific">Weissella diestrammenae</name>
    <dbReference type="NCBI Taxonomy" id="1162633"/>
    <lineage>
        <taxon>Bacteria</taxon>
        <taxon>Bacillati</taxon>
        <taxon>Bacillota</taxon>
        <taxon>Bacilli</taxon>
        <taxon>Lactobacillales</taxon>
        <taxon>Lactobacillaceae</taxon>
        <taxon>Weissella</taxon>
    </lineage>
</organism>
<dbReference type="KEGG" id="wdi:H9L19_08000"/>
<dbReference type="RefSeq" id="WP_187529126.1">
    <property type="nucleotide sequence ID" value="NZ_CP060724.1"/>
</dbReference>
<dbReference type="AlphaFoldDB" id="A0A7G9T5B7"/>
<reference evidence="1 2" key="1">
    <citation type="submission" date="2020-08" db="EMBL/GenBank/DDBJ databases">
        <title>Genome sequence of Weissella diestrammenae KACC 16890T.</title>
        <authorList>
            <person name="Hyun D.-W."/>
            <person name="Bae J.-W."/>
        </authorList>
    </citation>
    <scope>NUCLEOTIDE SEQUENCE [LARGE SCALE GENOMIC DNA]</scope>
    <source>
        <strain evidence="1 2">KACC 16890</strain>
    </source>
</reference>
<protein>
    <submittedName>
        <fullName evidence="1">Uncharacterized protein</fullName>
    </submittedName>
</protein>
<dbReference type="Proteomes" id="UP000515800">
    <property type="component" value="Chromosome"/>
</dbReference>
<proteinExistence type="predicted"/>
<sequence>MTKKVRIKKATQTTGMRVLVASSVATILINFNFGTFNLISHPAIHADTVTTAIQYAIPDEQLAQVKMVGPYHDNIDGSSAQIKQVRVAGVFHTGDLVQMMIDNIPYVGVVPSETIHGFVLTTFNNLIGSNIDVVVEGRNYQGTSVGQNTKSKSDRQTITK</sequence>
<evidence type="ECO:0000313" key="2">
    <source>
        <dbReference type="Proteomes" id="UP000515800"/>
    </source>
</evidence>
<accession>A0A7G9T5B7</accession>
<keyword evidence="2" id="KW-1185">Reference proteome</keyword>
<dbReference type="EMBL" id="CP060724">
    <property type="protein sequence ID" value="QNN75292.1"/>
    <property type="molecule type" value="Genomic_DNA"/>
</dbReference>
<evidence type="ECO:0000313" key="1">
    <source>
        <dbReference type="EMBL" id="QNN75292.1"/>
    </source>
</evidence>
<name>A0A7G9T5B7_9LACO</name>
<gene>
    <name evidence="1" type="ORF">H9L19_08000</name>
</gene>